<dbReference type="Pfam" id="PF21848">
    <property type="entry name" value="DUF6907"/>
    <property type="match status" value="1"/>
</dbReference>
<evidence type="ECO:0000313" key="2">
    <source>
        <dbReference type="Proteomes" id="UP000198875"/>
    </source>
</evidence>
<organism evidence="1 2">
    <name type="scientific">Mycobacterium bohemicum DSM 44277</name>
    <dbReference type="NCBI Taxonomy" id="1236609"/>
    <lineage>
        <taxon>Bacteria</taxon>
        <taxon>Bacillati</taxon>
        <taxon>Actinomycetota</taxon>
        <taxon>Actinomycetes</taxon>
        <taxon>Mycobacteriales</taxon>
        <taxon>Mycobacteriaceae</taxon>
        <taxon>Mycobacterium</taxon>
    </lineage>
</organism>
<dbReference type="EMBL" id="CSTD01000003">
    <property type="protein sequence ID" value="CPR11960.1"/>
    <property type="molecule type" value="Genomic_DNA"/>
</dbReference>
<accession>A0A0U0WAC0</accession>
<name>A0A0U0WAC0_MYCBE</name>
<reference evidence="1 2" key="1">
    <citation type="submission" date="2015-03" db="EMBL/GenBank/DDBJ databases">
        <authorList>
            <person name="Murphy D."/>
        </authorList>
    </citation>
    <scope>NUCLEOTIDE SEQUENCE [LARGE SCALE GENOMIC DNA]</scope>
    <source>
        <strain evidence="1 2">DSM 44277</strain>
    </source>
</reference>
<dbReference type="Proteomes" id="UP000198875">
    <property type="component" value="Unassembled WGS sequence"/>
</dbReference>
<gene>
    <name evidence="1" type="ORF">BN971_03253</name>
</gene>
<dbReference type="RefSeq" id="WP_372511810.1">
    <property type="nucleotide sequence ID" value="NZ_CSTD01000003.1"/>
</dbReference>
<dbReference type="AlphaFoldDB" id="A0A0U0WAC0"/>
<proteinExistence type="predicted"/>
<evidence type="ECO:0000313" key="1">
    <source>
        <dbReference type="EMBL" id="CPR11960.1"/>
    </source>
</evidence>
<sequence length="120" mass="12785">MTSDRPARPGLPPIVCAPWCTDGDGHTQAVSEGDQVCWGETGSYVCPIHEPAALDGNGVWLTQVGAMAYRGFAKDAVVYVHVERYDPHADISLHLTANEARQLAARLVAVAGVIDGWSAE</sequence>
<dbReference type="InterPro" id="IPR054202">
    <property type="entry name" value="DUF6907"/>
</dbReference>
<protein>
    <submittedName>
        <fullName evidence="1">Uncharacterized protein</fullName>
    </submittedName>
</protein>